<dbReference type="AlphaFoldDB" id="A0A9D4S328"/>
<organism evidence="1 2">
    <name type="scientific">Dreissena polymorpha</name>
    <name type="common">Zebra mussel</name>
    <name type="synonym">Mytilus polymorpha</name>
    <dbReference type="NCBI Taxonomy" id="45954"/>
    <lineage>
        <taxon>Eukaryota</taxon>
        <taxon>Metazoa</taxon>
        <taxon>Spiralia</taxon>
        <taxon>Lophotrochozoa</taxon>
        <taxon>Mollusca</taxon>
        <taxon>Bivalvia</taxon>
        <taxon>Autobranchia</taxon>
        <taxon>Heteroconchia</taxon>
        <taxon>Euheterodonta</taxon>
        <taxon>Imparidentia</taxon>
        <taxon>Neoheterodontei</taxon>
        <taxon>Myida</taxon>
        <taxon>Dreissenoidea</taxon>
        <taxon>Dreissenidae</taxon>
        <taxon>Dreissena</taxon>
    </lineage>
</organism>
<gene>
    <name evidence="1" type="ORF">DPMN_012712</name>
</gene>
<evidence type="ECO:0000313" key="1">
    <source>
        <dbReference type="EMBL" id="KAH3888673.1"/>
    </source>
</evidence>
<keyword evidence="2" id="KW-1185">Reference proteome</keyword>
<sequence>MAQLEENTYLADIVRRVEMLEKEKHSMCFEDSDNVVLHKQRSHQDTAYEKLNLSAFSGVVPVPKNEVSFEDMKLEVDNVKVIYSQNAVKQRKV</sequence>
<protein>
    <submittedName>
        <fullName evidence="1">Uncharacterized protein</fullName>
    </submittedName>
</protein>
<dbReference type="Proteomes" id="UP000828390">
    <property type="component" value="Unassembled WGS sequence"/>
</dbReference>
<comment type="caution">
    <text evidence="1">The sequence shown here is derived from an EMBL/GenBank/DDBJ whole genome shotgun (WGS) entry which is preliminary data.</text>
</comment>
<accession>A0A9D4S328</accession>
<reference evidence="1" key="2">
    <citation type="submission" date="2020-11" db="EMBL/GenBank/DDBJ databases">
        <authorList>
            <person name="McCartney M.A."/>
            <person name="Auch B."/>
            <person name="Kono T."/>
            <person name="Mallez S."/>
            <person name="Becker A."/>
            <person name="Gohl D.M."/>
            <person name="Silverstein K.A.T."/>
            <person name="Koren S."/>
            <person name="Bechman K.B."/>
            <person name="Herman A."/>
            <person name="Abrahante J.E."/>
            <person name="Garbe J."/>
        </authorList>
    </citation>
    <scope>NUCLEOTIDE SEQUENCE</scope>
    <source>
        <strain evidence="1">Duluth1</strain>
        <tissue evidence="1">Whole animal</tissue>
    </source>
</reference>
<dbReference type="EMBL" id="JAIWYP010000001">
    <property type="protein sequence ID" value="KAH3888673.1"/>
    <property type="molecule type" value="Genomic_DNA"/>
</dbReference>
<evidence type="ECO:0000313" key="2">
    <source>
        <dbReference type="Proteomes" id="UP000828390"/>
    </source>
</evidence>
<reference evidence="1" key="1">
    <citation type="journal article" date="2019" name="bioRxiv">
        <title>The Genome of the Zebra Mussel, Dreissena polymorpha: A Resource for Invasive Species Research.</title>
        <authorList>
            <person name="McCartney M.A."/>
            <person name="Auch B."/>
            <person name="Kono T."/>
            <person name="Mallez S."/>
            <person name="Zhang Y."/>
            <person name="Obille A."/>
            <person name="Becker A."/>
            <person name="Abrahante J.E."/>
            <person name="Garbe J."/>
            <person name="Badalamenti J.P."/>
            <person name="Herman A."/>
            <person name="Mangelson H."/>
            <person name="Liachko I."/>
            <person name="Sullivan S."/>
            <person name="Sone E.D."/>
            <person name="Koren S."/>
            <person name="Silverstein K.A.T."/>
            <person name="Beckman K.B."/>
            <person name="Gohl D.M."/>
        </authorList>
    </citation>
    <scope>NUCLEOTIDE SEQUENCE</scope>
    <source>
        <strain evidence="1">Duluth1</strain>
        <tissue evidence="1">Whole animal</tissue>
    </source>
</reference>
<proteinExistence type="predicted"/>
<name>A0A9D4S328_DREPO</name>